<accession>A0A1Y5RYY8</accession>
<keyword evidence="3 5" id="KW-0227">DNA damage</keyword>
<organism evidence="8 9">
    <name type="scientific">Roseovarius litorisediminis</name>
    <dbReference type="NCBI Taxonomy" id="1312363"/>
    <lineage>
        <taxon>Bacteria</taxon>
        <taxon>Pseudomonadati</taxon>
        <taxon>Pseudomonadota</taxon>
        <taxon>Alphaproteobacteria</taxon>
        <taxon>Rhodobacterales</taxon>
        <taxon>Roseobacteraceae</taxon>
        <taxon>Roseovarius</taxon>
    </lineage>
</organism>
<dbReference type="GO" id="GO:0016887">
    <property type="term" value="F:ATP hydrolysis activity"/>
    <property type="evidence" value="ECO:0007669"/>
    <property type="project" value="InterPro"/>
</dbReference>
<dbReference type="PANTHER" id="PTHR10073">
    <property type="entry name" value="DNA MISMATCH REPAIR PROTEIN MLH, PMS, MUTL"/>
    <property type="match status" value="1"/>
</dbReference>
<dbReference type="CDD" id="cd00782">
    <property type="entry name" value="MutL_Trans"/>
    <property type="match status" value="1"/>
</dbReference>
<dbReference type="InterPro" id="IPR002099">
    <property type="entry name" value="MutL/Mlh/PMS"/>
</dbReference>
<comment type="function">
    <text evidence="5">This protein is involved in the repair of mismatches in DNA. It is required for dam-dependent methyl-directed DNA mismatch repair. May act as a 'molecular matchmaker', a protein that promotes the formation of a stable complex between two or more DNA-binding proteins in an ATP-dependent manner without itself being part of a final effector complex.</text>
</comment>
<dbReference type="SMART" id="SM01340">
    <property type="entry name" value="DNA_mis_repair"/>
    <property type="match status" value="1"/>
</dbReference>
<dbReference type="SUPFAM" id="SSF54211">
    <property type="entry name" value="Ribosomal protein S5 domain 2-like"/>
    <property type="match status" value="1"/>
</dbReference>
<dbReference type="Gene3D" id="3.30.565.10">
    <property type="entry name" value="Histidine kinase-like ATPase, C-terminal domain"/>
    <property type="match status" value="1"/>
</dbReference>
<dbReference type="InterPro" id="IPR036890">
    <property type="entry name" value="HATPase_C_sf"/>
</dbReference>
<dbReference type="GO" id="GO:0032300">
    <property type="term" value="C:mismatch repair complex"/>
    <property type="evidence" value="ECO:0007669"/>
    <property type="project" value="InterPro"/>
</dbReference>
<dbReference type="InterPro" id="IPR013507">
    <property type="entry name" value="DNA_mismatch_S5_2-like"/>
</dbReference>
<protein>
    <recommendedName>
        <fullName evidence="2 5">DNA mismatch repair protein MutL</fullName>
    </recommendedName>
</protein>
<dbReference type="PANTHER" id="PTHR10073:SF12">
    <property type="entry name" value="DNA MISMATCH REPAIR PROTEIN MLH1"/>
    <property type="match status" value="1"/>
</dbReference>
<dbReference type="NCBIfam" id="TIGR00585">
    <property type="entry name" value="mutl"/>
    <property type="match status" value="1"/>
</dbReference>
<dbReference type="NCBIfam" id="NF000953">
    <property type="entry name" value="PRK00095.2-4"/>
    <property type="match status" value="1"/>
</dbReference>
<dbReference type="InterPro" id="IPR020667">
    <property type="entry name" value="DNA_mismatch_repair_MutL"/>
</dbReference>
<dbReference type="Proteomes" id="UP000193827">
    <property type="component" value="Unassembled WGS sequence"/>
</dbReference>
<dbReference type="EMBL" id="FWFL01000003">
    <property type="protein sequence ID" value="SLN28611.1"/>
    <property type="molecule type" value="Genomic_DNA"/>
</dbReference>
<proteinExistence type="inferred from homology"/>
<dbReference type="GO" id="GO:0006298">
    <property type="term" value="P:mismatch repair"/>
    <property type="evidence" value="ECO:0007669"/>
    <property type="project" value="UniProtKB-UniRule"/>
</dbReference>
<dbReference type="InterPro" id="IPR042121">
    <property type="entry name" value="MutL_C_regsub"/>
</dbReference>
<evidence type="ECO:0000259" key="7">
    <source>
        <dbReference type="SMART" id="SM01340"/>
    </source>
</evidence>
<dbReference type="Pfam" id="PF01119">
    <property type="entry name" value="DNA_mis_repair"/>
    <property type="match status" value="1"/>
</dbReference>
<dbReference type="Pfam" id="PF08676">
    <property type="entry name" value="MutL_C"/>
    <property type="match status" value="1"/>
</dbReference>
<dbReference type="InterPro" id="IPR038973">
    <property type="entry name" value="MutL/Mlh/Pms-like"/>
</dbReference>
<comment type="similarity">
    <text evidence="1 5">Belongs to the DNA mismatch repair MutL/HexB family.</text>
</comment>
<name>A0A1Y5RYY8_9RHOB</name>
<dbReference type="GO" id="GO:0030983">
    <property type="term" value="F:mismatched DNA binding"/>
    <property type="evidence" value="ECO:0007669"/>
    <property type="project" value="InterPro"/>
</dbReference>
<keyword evidence="4 5" id="KW-0234">DNA repair</keyword>
<dbReference type="Gene3D" id="3.30.1370.100">
    <property type="entry name" value="MutL, C-terminal domain, regulatory subdomain"/>
    <property type="match status" value="1"/>
</dbReference>
<dbReference type="HAMAP" id="MF_00149">
    <property type="entry name" value="DNA_mis_repair"/>
    <property type="match status" value="1"/>
</dbReference>
<dbReference type="InterPro" id="IPR020568">
    <property type="entry name" value="Ribosomal_Su5_D2-typ_SF"/>
</dbReference>
<dbReference type="Gene3D" id="3.30.230.10">
    <property type="match status" value="1"/>
</dbReference>
<dbReference type="InterPro" id="IPR037198">
    <property type="entry name" value="MutL_C_sf"/>
</dbReference>
<dbReference type="InterPro" id="IPR042120">
    <property type="entry name" value="MutL_C_dimsub"/>
</dbReference>
<dbReference type="GO" id="GO:0140664">
    <property type="term" value="F:ATP-dependent DNA damage sensor activity"/>
    <property type="evidence" value="ECO:0007669"/>
    <property type="project" value="InterPro"/>
</dbReference>
<feature type="domain" description="MutL C-terminal dimerisation" evidence="6">
    <location>
        <begin position="537"/>
        <end position="680"/>
    </location>
</feature>
<dbReference type="Pfam" id="PF13589">
    <property type="entry name" value="HATPase_c_3"/>
    <property type="match status" value="1"/>
</dbReference>
<gene>
    <name evidence="5 8" type="primary">mutL</name>
    <name evidence="8" type="ORF">PEL8287_01301</name>
</gene>
<evidence type="ECO:0000256" key="5">
    <source>
        <dbReference type="HAMAP-Rule" id="MF_00149"/>
    </source>
</evidence>
<evidence type="ECO:0000256" key="1">
    <source>
        <dbReference type="ARBA" id="ARBA00006082"/>
    </source>
</evidence>
<dbReference type="AlphaFoldDB" id="A0A1Y5RYY8"/>
<dbReference type="PROSITE" id="PS00058">
    <property type="entry name" value="DNA_MISMATCH_REPAIR_1"/>
    <property type="match status" value="1"/>
</dbReference>
<dbReference type="InterPro" id="IPR014762">
    <property type="entry name" value="DNA_mismatch_repair_CS"/>
</dbReference>
<evidence type="ECO:0000256" key="4">
    <source>
        <dbReference type="ARBA" id="ARBA00023204"/>
    </source>
</evidence>
<dbReference type="GO" id="GO:0005524">
    <property type="term" value="F:ATP binding"/>
    <property type="evidence" value="ECO:0007669"/>
    <property type="project" value="InterPro"/>
</dbReference>
<dbReference type="FunFam" id="3.30.565.10:FF:000003">
    <property type="entry name" value="DNA mismatch repair endonuclease MutL"/>
    <property type="match status" value="1"/>
</dbReference>
<dbReference type="SMART" id="SM00853">
    <property type="entry name" value="MutL_C"/>
    <property type="match status" value="1"/>
</dbReference>
<evidence type="ECO:0000256" key="3">
    <source>
        <dbReference type="ARBA" id="ARBA00022763"/>
    </source>
</evidence>
<dbReference type="CDD" id="cd16926">
    <property type="entry name" value="HATPase_MutL-MLH-PMS-like"/>
    <property type="match status" value="1"/>
</dbReference>
<dbReference type="SUPFAM" id="SSF55874">
    <property type="entry name" value="ATPase domain of HSP90 chaperone/DNA topoisomerase II/histidine kinase"/>
    <property type="match status" value="1"/>
</dbReference>
<evidence type="ECO:0000313" key="9">
    <source>
        <dbReference type="Proteomes" id="UP000193827"/>
    </source>
</evidence>
<dbReference type="SUPFAM" id="SSF118116">
    <property type="entry name" value="DNA mismatch repair protein MutL"/>
    <property type="match status" value="1"/>
</dbReference>
<dbReference type="Gene3D" id="3.30.1540.20">
    <property type="entry name" value="MutL, C-terminal domain, dimerisation subdomain"/>
    <property type="match status" value="1"/>
</dbReference>
<keyword evidence="9" id="KW-1185">Reference proteome</keyword>
<dbReference type="InterPro" id="IPR014721">
    <property type="entry name" value="Ribsml_uS5_D2-typ_fold_subgr"/>
</dbReference>
<evidence type="ECO:0000259" key="6">
    <source>
        <dbReference type="SMART" id="SM00853"/>
    </source>
</evidence>
<feature type="domain" description="DNA mismatch repair protein S5" evidence="7">
    <location>
        <begin position="336"/>
        <end position="454"/>
    </location>
</feature>
<dbReference type="InterPro" id="IPR014790">
    <property type="entry name" value="MutL_C"/>
</dbReference>
<sequence>MENNLFFALARQFFGVEKWHGQQQRTLDMFKAVFLHGAHVDQYDPVGRPRVGNLIDIPSLKDRTIDGFALHFCLRVARIYSQNNSVNNVPPPQQSSGRIAMDCAKSCGMAQTTPHIRENRPVIRQLDEGAINRIAAGEVVERPASAVKELVENALDAGARRIEICFADGGKTLVRVTDDGCGIAPDDLPLALARHATSKIDGSDLLNIHTFGFRGEALPSLGAVGRLTIASRVPEFEATEISVNGGQVTAPKPTALNGGTIVTLRDLFFATPARLKFMRTDRAEAQAITDTVKRLAMAEPFVGFTLRDVSGGGEGRVTFRADAETGDLFDALHGRLARILGAEFAENALRIDASREGLHMTGYAALPTYSRGSAVAQYLFVNGRPVRDKMLYGALRAAYHDFLNRDRHPAAALFINCDPTLVDVNVHPAKSEVRFRDPGLARGLIVSGLRHALAEAGHRASTTVAGATLGAFRPEQTGARVYQMDRPSPTARAASYQAQAPGFADMQAAYSARVEPVETCLSEPEETPPQDLPLGAARAQVHENYIIAQTADGMVIVDQHAAHERLVYEKLKTQMAKNGVAAQALLIPEIVEMSEGDAARLLDLSDDLGRLGLVIEAFGGGAIAVRETPAILGQVNARALVLDILDELADQGDSQTVRSQIEAILSRVACHGSIRAGRRMRADEMNALLREMEATPHSGQCNHGRPTYVELKLADIERLFGRT</sequence>
<evidence type="ECO:0000313" key="8">
    <source>
        <dbReference type="EMBL" id="SLN28611.1"/>
    </source>
</evidence>
<reference evidence="8 9" key="1">
    <citation type="submission" date="2017-03" db="EMBL/GenBank/DDBJ databases">
        <authorList>
            <person name="Afonso C.L."/>
            <person name="Miller P.J."/>
            <person name="Scott M.A."/>
            <person name="Spackman E."/>
            <person name="Goraichik I."/>
            <person name="Dimitrov K.M."/>
            <person name="Suarez D.L."/>
            <person name="Swayne D.E."/>
        </authorList>
    </citation>
    <scope>NUCLEOTIDE SEQUENCE [LARGE SCALE GENOMIC DNA]</scope>
    <source>
        <strain evidence="8 9">CECT 8287</strain>
    </source>
</reference>
<evidence type="ECO:0000256" key="2">
    <source>
        <dbReference type="ARBA" id="ARBA00021975"/>
    </source>
</evidence>